<dbReference type="Proteomes" id="UP000625551">
    <property type="component" value="Unassembled WGS sequence"/>
</dbReference>
<gene>
    <name evidence="1" type="ORF">H9Q13_12945</name>
</gene>
<evidence type="ECO:0000313" key="2">
    <source>
        <dbReference type="Proteomes" id="UP000625551"/>
    </source>
</evidence>
<comment type="caution">
    <text evidence="1">The sequence shown here is derived from an EMBL/GenBank/DDBJ whole genome shotgun (WGS) entry which is preliminary data.</text>
</comment>
<protein>
    <submittedName>
        <fullName evidence="1">Uncharacterized protein</fullName>
    </submittedName>
</protein>
<proteinExistence type="predicted"/>
<name>A0ABR7XII2_9BACT</name>
<sequence length="47" mass="5132">MGSIRKVLMRFRVVEAADGCAEKALAGVSRFPVKELQFAPASTISHR</sequence>
<evidence type="ECO:0000313" key="1">
    <source>
        <dbReference type="EMBL" id="MBD1398076.1"/>
    </source>
</evidence>
<dbReference type="EMBL" id="JACXAJ010000006">
    <property type="protein sequence ID" value="MBD1398076.1"/>
    <property type="molecule type" value="Genomic_DNA"/>
</dbReference>
<accession>A0ABR7XII2</accession>
<keyword evidence="2" id="KW-1185">Reference proteome</keyword>
<reference evidence="1 2" key="1">
    <citation type="submission" date="2020-09" db="EMBL/GenBank/DDBJ databases">
        <title>Genome sequencing and assembly of Pontibacter sp.</title>
        <authorList>
            <person name="Chhetri G."/>
        </authorList>
    </citation>
    <scope>NUCLEOTIDE SEQUENCE [LARGE SCALE GENOMIC DNA]</scope>
    <source>
        <strain evidence="1 2">JH31</strain>
    </source>
</reference>
<organism evidence="1 2">
    <name type="scientific">Pontibacter aquaedesilientis</name>
    <dbReference type="NCBI Taxonomy" id="2766980"/>
    <lineage>
        <taxon>Bacteria</taxon>
        <taxon>Pseudomonadati</taxon>
        <taxon>Bacteroidota</taxon>
        <taxon>Cytophagia</taxon>
        <taxon>Cytophagales</taxon>
        <taxon>Hymenobacteraceae</taxon>
        <taxon>Pontibacter</taxon>
    </lineage>
</organism>